<organism evidence="5 6">
    <name type="scientific">Natronomicrosphaera hydrolytica</name>
    <dbReference type="NCBI Taxonomy" id="3242702"/>
    <lineage>
        <taxon>Bacteria</taxon>
        <taxon>Pseudomonadati</taxon>
        <taxon>Planctomycetota</taxon>
        <taxon>Phycisphaerae</taxon>
        <taxon>Phycisphaerales</taxon>
        <taxon>Phycisphaeraceae</taxon>
        <taxon>Natronomicrosphaera</taxon>
    </lineage>
</organism>
<protein>
    <submittedName>
        <fullName evidence="5">LuxR C-terminal-related transcriptional regulator</fullName>
    </submittedName>
</protein>
<evidence type="ECO:0000256" key="2">
    <source>
        <dbReference type="ARBA" id="ARBA00023125"/>
    </source>
</evidence>
<gene>
    <name evidence="5" type="ORF">ACERK3_15360</name>
</gene>
<proteinExistence type="predicted"/>
<keyword evidence="6" id="KW-1185">Reference proteome</keyword>
<dbReference type="SUPFAM" id="SSF46894">
    <property type="entry name" value="C-terminal effector domain of the bipartite response regulators"/>
    <property type="match status" value="1"/>
</dbReference>
<dbReference type="EMBL" id="JBGUBD010000010">
    <property type="protein sequence ID" value="MFA9479665.1"/>
    <property type="molecule type" value="Genomic_DNA"/>
</dbReference>
<feature type="domain" description="HTH luxR-type" evidence="4">
    <location>
        <begin position="215"/>
        <end position="280"/>
    </location>
</feature>
<dbReference type="PANTHER" id="PTHR44688:SF16">
    <property type="entry name" value="DNA-BINDING TRANSCRIPTIONAL ACTIVATOR DEVR_DOSR"/>
    <property type="match status" value="1"/>
</dbReference>
<reference evidence="5 6" key="1">
    <citation type="submission" date="2024-08" db="EMBL/GenBank/DDBJ databases">
        <title>Whole-genome sequencing of halo(alkali)philic microorganisms from hypersaline lakes.</title>
        <authorList>
            <person name="Sorokin D.Y."/>
            <person name="Merkel A.Y."/>
            <person name="Messina E."/>
            <person name="Yakimov M."/>
        </authorList>
    </citation>
    <scope>NUCLEOTIDE SEQUENCE [LARGE SCALE GENOMIC DNA]</scope>
    <source>
        <strain evidence="5 6">AB-hyl4</strain>
    </source>
</reference>
<dbReference type="InterPro" id="IPR016032">
    <property type="entry name" value="Sig_transdc_resp-reg_C-effctor"/>
</dbReference>
<dbReference type="InterPro" id="IPR000792">
    <property type="entry name" value="Tscrpt_reg_LuxR_C"/>
</dbReference>
<dbReference type="Proteomes" id="UP001575105">
    <property type="component" value="Unassembled WGS sequence"/>
</dbReference>
<dbReference type="SMART" id="SM00421">
    <property type="entry name" value="HTH_LUXR"/>
    <property type="match status" value="1"/>
</dbReference>
<dbReference type="Pfam" id="PF00196">
    <property type="entry name" value="GerE"/>
    <property type="match status" value="1"/>
</dbReference>
<evidence type="ECO:0000313" key="6">
    <source>
        <dbReference type="Proteomes" id="UP001575105"/>
    </source>
</evidence>
<keyword evidence="3" id="KW-0804">Transcription</keyword>
<dbReference type="InterPro" id="IPR036388">
    <property type="entry name" value="WH-like_DNA-bd_sf"/>
</dbReference>
<dbReference type="PROSITE" id="PS50043">
    <property type="entry name" value="HTH_LUXR_2"/>
    <property type="match status" value="1"/>
</dbReference>
<dbReference type="RefSeq" id="WP_425346590.1">
    <property type="nucleotide sequence ID" value="NZ_JBGUBD010000010.1"/>
</dbReference>
<sequence length="287" mass="31881">MTGPLTFTDQETSFQSVDGFADRMLPGGDAVDAMPWYWVERCLVSPLHGALVQSAECSAMLAEADVVAARVYNPPGWRACAYVGTPGLDLSPAQRVPLQSWPVAKGSLFDRLSAVGIVDRPITLEELFVDGRDPDNTAASIGIEPTLRPSCRLTDAFAITLPIEGACQAVLLLLRHLERPAFDAAHRDAVAARRPMLRDVMRRGLHAQRPPRLTAVAMLNRLSPTERDVLEMLRRESTEREIANHFGRSPHTVHVHVKSIYRKLGVHSRQQLRSMMRTMCDNDEIDI</sequence>
<keyword evidence="2" id="KW-0238">DNA-binding</keyword>
<evidence type="ECO:0000256" key="1">
    <source>
        <dbReference type="ARBA" id="ARBA00023015"/>
    </source>
</evidence>
<comment type="caution">
    <text evidence="5">The sequence shown here is derived from an EMBL/GenBank/DDBJ whole genome shotgun (WGS) entry which is preliminary data.</text>
</comment>
<dbReference type="Gene3D" id="1.10.10.10">
    <property type="entry name" value="Winged helix-like DNA-binding domain superfamily/Winged helix DNA-binding domain"/>
    <property type="match status" value="1"/>
</dbReference>
<accession>A0ABV4U978</accession>
<keyword evidence="1" id="KW-0805">Transcription regulation</keyword>
<dbReference type="PANTHER" id="PTHR44688">
    <property type="entry name" value="DNA-BINDING TRANSCRIPTIONAL ACTIVATOR DEVR_DOSR"/>
    <property type="match status" value="1"/>
</dbReference>
<name>A0ABV4U978_9BACT</name>
<evidence type="ECO:0000259" key="4">
    <source>
        <dbReference type="PROSITE" id="PS50043"/>
    </source>
</evidence>
<dbReference type="CDD" id="cd06170">
    <property type="entry name" value="LuxR_C_like"/>
    <property type="match status" value="1"/>
</dbReference>
<evidence type="ECO:0000256" key="3">
    <source>
        <dbReference type="ARBA" id="ARBA00023163"/>
    </source>
</evidence>
<evidence type="ECO:0000313" key="5">
    <source>
        <dbReference type="EMBL" id="MFA9479665.1"/>
    </source>
</evidence>